<feature type="region of interest" description="Disordered" evidence="1">
    <location>
        <begin position="926"/>
        <end position="1065"/>
    </location>
</feature>
<feature type="compositionally biased region" description="Low complexity" evidence="1">
    <location>
        <begin position="691"/>
        <end position="709"/>
    </location>
</feature>
<dbReference type="InterPro" id="IPR001194">
    <property type="entry name" value="cDENN_dom"/>
</dbReference>
<reference evidence="3" key="1">
    <citation type="submission" date="2015-08" db="EMBL/GenBank/DDBJ databases">
        <authorList>
            <person name="Babu N.S."/>
            <person name="Beckwith C.J."/>
            <person name="Beseler K.G."/>
            <person name="Brison A."/>
            <person name="Carone J.V."/>
            <person name="Caskin T.P."/>
            <person name="Diamond M."/>
            <person name="Durham M.E."/>
            <person name="Foxe J.M."/>
            <person name="Go M."/>
            <person name="Henderson B.A."/>
            <person name="Jones I.B."/>
            <person name="McGettigan J.A."/>
            <person name="Micheletti S.J."/>
            <person name="Nasrallah M.E."/>
            <person name="Ortiz D."/>
            <person name="Piller C.R."/>
            <person name="Privatt S.R."/>
            <person name="Schneider S.L."/>
            <person name="Sharp S."/>
            <person name="Smith T.C."/>
            <person name="Stanton J.D."/>
            <person name="Ullery H.E."/>
            <person name="Wilson R.J."/>
            <person name="Serrano M.G."/>
            <person name="Buck G."/>
            <person name="Lee V."/>
            <person name="Wang Y."/>
            <person name="Carvalho R."/>
            <person name="Voegtly L."/>
            <person name="Shi R."/>
            <person name="Duckworth R."/>
            <person name="Johnson A."/>
            <person name="Loviza R."/>
            <person name="Walstead R."/>
            <person name="Shah Z."/>
            <person name="Kiflezghi M."/>
            <person name="Wade K."/>
            <person name="Ball S.L."/>
            <person name="Bradley K.W."/>
            <person name="Asai D.J."/>
            <person name="Bowman C.A."/>
            <person name="Russell D.A."/>
            <person name="Pope W.H."/>
            <person name="Jacobs-Sera D."/>
            <person name="Hendrix R.W."/>
            <person name="Hatfull G.F."/>
        </authorList>
    </citation>
    <scope>NUCLEOTIDE SEQUENCE</scope>
</reference>
<proteinExistence type="predicted"/>
<organism evidence="3">
    <name type="scientific">Auxenochlorella protothecoides</name>
    <name type="common">Green microalga</name>
    <name type="synonym">Chlorella protothecoides</name>
    <dbReference type="NCBI Taxonomy" id="3075"/>
    <lineage>
        <taxon>Eukaryota</taxon>
        <taxon>Viridiplantae</taxon>
        <taxon>Chlorophyta</taxon>
        <taxon>core chlorophytes</taxon>
        <taxon>Trebouxiophyceae</taxon>
        <taxon>Chlorellales</taxon>
        <taxon>Chlorellaceae</taxon>
        <taxon>Auxenochlorella</taxon>
    </lineage>
</organism>
<feature type="compositionally biased region" description="Gly residues" evidence="1">
    <location>
        <begin position="853"/>
        <end position="875"/>
    </location>
</feature>
<dbReference type="InterPro" id="IPR037516">
    <property type="entry name" value="Tripartite_DENN"/>
</dbReference>
<dbReference type="AlphaFoldDB" id="A0A1D2A5S4"/>
<feature type="compositionally biased region" description="Low complexity" evidence="1">
    <location>
        <begin position="821"/>
        <end position="832"/>
    </location>
</feature>
<feature type="region of interest" description="Disordered" evidence="1">
    <location>
        <begin position="611"/>
        <end position="740"/>
    </location>
</feature>
<dbReference type="Pfam" id="PF03456">
    <property type="entry name" value="uDENN"/>
    <property type="match status" value="1"/>
</dbReference>
<dbReference type="GO" id="GO:0032456">
    <property type="term" value="P:endocytic recycling"/>
    <property type="evidence" value="ECO:0007669"/>
    <property type="project" value="TreeGrafter"/>
</dbReference>
<dbReference type="Gene3D" id="3.40.50.11500">
    <property type="match status" value="1"/>
</dbReference>
<dbReference type="GO" id="GO:1901981">
    <property type="term" value="F:phosphatidylinositol phosphate binding"/>
    <property type="evidence" value="ECO:0007669"/>
    <property type="project" value="TreeGrafter"/>
</dbReference>
<feature type="compositionally biased region" description="Low complexity" evidence="1">
    <location>
        <begin position="624"/>
        <end position="638"/>
    </location>
</feature>
<accession>A0A1D2A5S4</accession>
<dbReference type="GO" id="GO:0005829">
    <property type="term" value="C:cytosol"/>
    <property type="evidence" value="ECO:0007669"/>
    <property type="project" value="TreeGrafter"/>
</dbReference>
<feature type="domain" description="UDENN" evidence="2">
    <location>
        <begin position="2"/>
        <end position="467"/>
    </location>
</feature>
<dbReference type="Pfam" id="PF02141">
    <property type="entry name" value="DENN"/>
    <property type="match status" value="1"/>
</dbReference>
<dbReference type="PANTHER" id="PTHR13196">
    <property type="entry name" value="DENN DOMAIN-CONTAINING"/>
    <property type="match status" value="1"/>
</dbReference>
<evidence type="ECO:0000256" key="1">
    <source>
        <dbReference type="SAM" id="MobiDB-lite"/>
    </source>
</evidence>
<dbReference type="PROSITE" id="PS50211">
    <property type="entry name" value="DENN"/>
    <property type="match status" value="1"/>
</dbReference>
<feature type="region of interest" description="Disordered" evidence="1">
    <location>
        <begin position="851"/>
        <end position="882"/>
    </location>
</feature>
<dbReference type="InterPro" id="IPR005113">
    <property type="entry name" value="uDENN_dom"/>
</dbReference>
<dbReference type="InterPro" id="IPR040032">
    <property type="entry name" value="DENND1A/B/C"/>
</dbReference>
<feature type="region of interest" description="Disordered" evidence="1">
    <location>
        <begin position="764"/>
        <end position="832"/>
    </location>
</feature>
<feature type="compositionally biased region" description="Low complexity" evidence="1">
    <location>
        <begin position="551"/>
        <end position="560"/>
    </location>
</feature>
<dbReference type="PANTHER" id="PTHR13196:SF14">
    <property type="entry name" value="UDENN DOMAIN-CONTAINING PROTEIN"/>
    <property type="match status" value="1"/>
</dbReference>
<dbReference type="InterPro" id="IPR043153">
    <property type="entry name" value="DENN_C"/>
</dbReference>
<feature type="compositionally biased region" description="Low complexity" evidence="1">
    <location>
        <begin position="954"/>
        <end position="974"/>
    </location>
</feature>
<evidence type="ECO:0000313" key="3">
    <source>
        <dbReference type="EMBL" id="JAT74550.1"/>
    </source>
</evidence>
<feature type="compositionally biased region" description="Low complexity" evidence="1">
    <location>
        <begin position="989"/>
        <end position="1002"/>
    </location>
</feature>
<feature type="region of interest" description="Disordered" evidence="1">
    <location>
        <begin position="535"/>
        <end position="572"/>
    </location>
</feature>
<feature type="region of interest" description="Disordered" evidence="1">
    <location>
        <begin position="1082"/>
        <end position="1156"/>
    </location>
</feature>
<feature type="compositionally biased region" description="Low complexity" evidence="1">
    <location>
        <begin position="926"/>
        <end position="944"/>
    </location>
</feature>
<evidence type="ECO:0000259" key="2">
    <source>
        <dbReference type="PROSITE" id="PS50211"/>
    </source>
</evidence>
<dbReference type="SMART" id="SM00799">
    <property type="entry name" value="DENN"/>
    <property type="match status" value="1"/>
</dbReference>
<dbReference type="GO" id="GO:0005085">
    <property type="term" value="F:guanyl-nucleotide exchange factor activity"/>
    <property type="evidence" value="ECO:0007669"/>
    <property type="project" value="InterPro"/>
</dbReference>
<protein>
    <recommendedName>
        <fullName evidence="2">UDENN domain-containing protein</fullName>
    </recommendedName>
</protein>
<dbReference type="GO" id="GO:0006897">
    <property type="term" value="P:endocytosis"/>
    <property type="evidence" value="ECO:0007669"/>
    <property type="project" value="TreeGrafter"/>
</dbReference>
<dbReference type="Gene3D" id="3.30.450.200">
    <property type="match status" value="1"/>
</dbReference>
<sequence length="1156" mass="116571">MFRTCFAATIAEVKGARQAFITSRFEIDSKGLPTDANILEFCFPLGAAAVVPKEYQAVEEFLFALTGGGGDRLYGFCRHSLPPNRPGEGNGRGIAKLQRYPQALCIVSPHPWAQFFFRVLEVLDRTLRALPSPTLNGHAFLRDLDAAAPAALGSVLRLPWPACLHVGSLPRQHRAFASPADPGAWLAAGEGGVLELEVPPDVGGGASTAGIPLAPLLWHLTPRLAVSLLAALLMERRVVVVSADLGRLTAAVAAAAALLHPFHWQHIFLPLVPASLLDYLAAPMPFLAGVPAACLPTLRTLAMEEVLLIDLDTLGSASPPPGGPRDDALLLPHADALEAAFDDLRDLQRSPAEAASTPKAAEIVRAWAVRVFGGYRAFLRPEDAAGAGAALGGPGQQGLVHVARSTGSVQRARSDTSIRAHGFVFDLEGFVNGPRRASRLAAFFAAFRHSQMFEVFVVERCAAAAQGYPLTDAFEAEVSDRVGQGASPLAAAAAAAAARGAGSRIGSLWRKTSDVVRQSSDTLVTAVRTLGTLQDDYPLPGQTLRNPSQMGGPPLAAAPRPGGPPPQTGRLAPLAAGIKSLDDVQASLYFAHASDASFDSDASNTSRGSVRLNQAAARPSHIPATGPLAAGAASARGGWVPGGAPPSSLSRGPAKSAAPRPQPPPSSAWSAVGVGGWGAGAARQDGAVDGPPSAARGGAAAAARASPVLRAPPAPASPPAPTPSLVSPRPTSPPPLIDFEGSDALHARWLPARPEVFSPLAASLAGRAPEEDPARRSAEGPVGGMPRPGPGPLQMGVAMSSPRGLGGAPQTPARGPPSPAGPEAARRAAALAARAAESAALRAFGKSLVIGGAAAGGGSPRGPGAAAPGGPGRGPGPRCDAFDSLATGAAAAARAAAPAPMAPAAPRVSRAMQRPVIVGEVLPPRTAQRAAAASARAAMVSGPAAAPPPPGPPAAGDRPSVYQQLASPLASAAATRSQASLPPLSRAATPSPGSSGTGPSRGPSEDAEPGRRGAGGGGPAAPQRPASRESAGARSVAPGGWDDGGEAAGASPPGIPDNPYLLDTLRLAGGGSAWGSWRGAHDGVATSEAGGGGGEGEERAARPGDAAWWSAVPAHDRSDTVVERGEGEGAAAPRAPPPWADSSLPTMQLWGEGRGA</sequence>
<dbReference type="EMBL" id="GDKF01004072">
    <property type="protein sequence ID" value="JAT74550.1"/>
    <property type="molecule type" value="Transcribed_RNA"/>
</dbReference>
<name>A0A1D2A5S4_AUXPR</name>
<gene>
    <name evidence="3" type="ORF">g.45823</name>
</gene>
<feature type="compositionally biased region" description="Basic and acidic residues" evidence="1">
    <location>
        <begin position="768"/>
        <end position="778"/>
    </location>
</feature>
<feature type="compositionally biased region" description="Basic and acidic residues" evidence="1">
    <location>
        <begin position="1114"/>
        <end position="1127"/>
    </location>
</feature>
<feature type="compositionally biased region" description="Pro residues" evidence="1">
    <location>
        <begin position="710"/>
        <end position="722"/>
    </location>
</feature>